<organism evidence="1 2">
    <name type="scientific">Theropithecus gelada</name>
    <name type="common">Gelada baboon</name>
    <dbReference type="NCBI Taxonomy" id="9565"/>
    <lineage>
        <taxon>Eukaryota</taxon>
        <taxon>Metazoa</taxon>
        <taxon>Chordata</taxon>
        <taxon>Craniata</taxon>
        <taxon>Vertebrata</taxon>
        <taxon>Euteleostomi</taxon>
        <taxon>Mammalia</taxon>
        <taxon>Eutheria</taxon>
        <taxon>Euarchontoglires</taxon>
        <taxon>Primates</taxon>
        <taxon>Haplorrhini</taxon>
        <taxon>Catarrhini</taxon>
        <taxon>Cercopithecidae</taxon>
        <taxon>Cercopithecinae</taxon>
        <taxon>Theropithecus</taxon>
    </lineage>
</organism>
<reference evidence="1" key="1">
    <citation type="submission" date="2018-05" db="EMBL/GenBank/DDBJ databases">
        <title>Whole genome of Theropithecus gelada.</title>
        <authorList>
            <person name="Chiou K.L."/>
            <person name="Snyder-Mackler N."/>
        </authorList>
    </citation>
    <scope>NUCLEOTIDE SEQUENCE [LARGE SCALE GENOMIC DNA]</scope>
</reference>
<accession>A0A8D2JXN3</accession>
<keyword evidence="2" id="KW-1185">Reference proteome</keyword>
<dbReference type="Proteomes" id="UP000694411">
    <property type="component" value="Chromosome X"/>
</dbReference>
<evidence type="ECO:0000313" key="2">
    <source>
        <dbReference type="Proteomes" id="UP000694411"/>
    </source>
</evidence>
<reference evidence="1" key="2">
    <citation type="submission" date="2025-08" db="UniProtKB">
        <authorList>
            <consortium name="Ensembl"/>
        </authorList>
    </citation>
    <scope>IDENTIFICATION</scope>
</reference>
<dbReference type="AlphaFoldDB" id="A0A8D2JXN3"/>
<evidence type="ECO:0000313" key="1">
    <source>
        <dbReference type="Ensembl" id="ENSTGEP00000008577.1"/>
    </source>
</evidence>
<proteinExistence type="predicted"/>
<protein>
    <submittedName>
        <fullName evidence="1">Uncharacterized protein</fullName>
    </submittedName>
</protein>
<dbReference type="Ensembl" id="ENSTGET00000010338.1">
    <property type="protein sequence ID" value="ENSTGEP00000008577.1"/>
    <property type="gene ID" value="ENSTGEG00000007030.1"/>
</dbReference>
<reference evidence="1" key="3">
    <citation type="submission" date="2025-09" db="UniProtKB">
        <authorList>
            <consortium name="Ensembl"/>
        </authorList>
    </citation>
    <scope>IDENTIFICATION</scope>
</reference>
<name>A0A8D2JXN3_THEGE</name>
<sequence>GWIKMGFLSWESGIDLIKVPAIQQKRMVTFLNQIVVHTEKLANLYLFIQKIIL</sequence>